<evidence type="ECO:0000313" key="1">
    <source>
        <dbReference type="EMBL" id="WTR73800.1"/>
    </source>
</evidence>
<sequence>MTSFTLGQRVRTTVDAPSAYGNAPGFPAGSLGTISRMPLGPGWGYGVLLDGDPDGLAASYDADELRPA</sequence>
<accession>A0ABZ1LHH2</accession>
<dbReference type="EMBL" id="CP108188">
    <property type="protein sequence ID" value="WTR73800.1"/>
    <property type="molecule type" value="Genomic_DNA"/>
</dbReference>
<reference evidence="1 2" key="1">
    <citation type="submission" date="2022-10" db="EMBL/GenBank/DDBJ databases">
        <title>The complete genomes of actinobacterial strains from the NBC collection.</title>
        <authorList>
            <person name="Joergensen T.S."/>
            <person name="Alvarez Arevalo M."/>
            <person name="Sterndorff E.B."/>
            <person name="Faurdal D."/>
            <person name="Vuksanovic O."/>
            <person name="Mourched A.-S."/>
            <person name="Charusanti P."/>
            <person name="Shaw S."/>
            <person name="Blin K."/>
            <person name="Weber T."/>
        </authorList>
    </citation>
    <scope>NUCLEOTIDE SEQUENCE [LARGE SCALE GENOMIC DNA]</scope>
    <source>
        <strain evidence="1 2">NBC_00123</strain>
    </source>
</reference>
<name>A0ABZ1LHH2_9ACTN</name>
<keyword evidence="2" id="KW-1185">Reference proteome</keyword>
<protein>
    <submittedName>
        <fullName evidence="1">Uncharacterized protein</fullName>
    </submittedName>
</protein>
<organism evidence="1 2">
    <name type="scientific">Streptomyces zaomyceticus</name>
    <dbReference type="NCBI Taxonomy" id="68286"/>
    <lineage>
        <taxon>Bacteria</taxon>
        <taxon>Bacillati</taxon>
        <taxon>Actinomycetota</taxon>
        <taxon>Actinomycetes</taxon>
        <taxon>Kitasatosporales</taxon>
        <taxon>Streptomycetaceae</taxon>
        <taxon>Streptomyces</taxon>
    </lineage>
</organism>
<gene>
    <name evidence="1" type="ORF">OG814_33205</name>
</gene>
<dbReference type="RefSeq" id="WP_406336603.1">
    <property type="nucleotide sequence ID" value="NZ_CP108188.1"/>
</dbReference>
<dbReference type="Proteomes" id="UP001622594">
    <property type="component" value="Chromosome"/>
</dbReference>
<evidence type="ECO:0000313" key="2">
    <source>
        <dbReference type="Proteomes" id="UP001622594"/>
    </source>
</evidence>
<proteinExistence type="predicted"/>